<sequence>MPALLILKEAWLFLDEPSFTVRIRQWLKTSGKNVNVIFATQLLADNIFMPAIWLAHGFLPLAHAVG</sequence>
<protein>
    <submittedName>
        <fullName evidence="1">Uncharacterized protein</fullName>
    </submittedName>
</protein>
<proteinExistence type="predicted"/>
<evidence type="ECO:0000313" key="2">
    <source>
        <dbReference type="Proteomes" id="UP000317572"/>
    </source>
</evidence>
<dbReference type="AlphaFoldDB" id="A0A515CWA4"/>
<organism evidence="1 2">
    <name type="scientific">Serratia liquefaciens</name>
    <dbReference type="NCBI Taxonomy" id="614"/>
    <lineage>
        <taxon>Bacteria</taxon>
        <taxon>Pseudomonadati</taxon>
        <taxon>Pseudomonadota</taxon>
        <taxon>Gammaproteobacteria</taxon>
        <taxon>Enterobacterales</taxon>
        <taxon>Yersiniaceae</taxon>
        <taxon>Serratia</taxon>
    </lineage>
</organism>
<accession>A0A515CWA4</accession>
<gene>
    <name evidence="1" type="ORF">EGO53_11890</name>
</gene>
<reference evidence="1 2" key="1">
    <citation type="submission" date="2018-11" db="EMBL/GenBank/DDBJ databases">
        <title>The first complete genome of Serratia liquefaciens isolated from metalophyte plant revel distinctness adaptive mechanisms in an extreme habitat.</title>
        <authorList>
            <person name="Caneschi W.L."/>
            <person name="Sanchez A.B."/>
            <person name="Felestrino E.B."/>
            <person name="Assis R.A.B."/>
            <person name="Lemes C.G.C."/>
            <person name="Cordeiro I.F."/>
            <person name="Fonseca N.P."/>
            <person name="Villa M."/>
            <person name="Vieira I.T."/>
            <person name="Moraes L.A."/>
            <person name="Kamino L.H.Y."/>
            <person name="do Carmo F."/>
            <person name="Garcia C.M."/>
            <person name="Almeida N.F."/>
            <person name="Silva R.S."/>
            <person name="Ferro J.A."/>
            <person name="Ferro M.I.T."/>
            <person name="Varani A.M."/>
            <person name="Ferreira R.M."/>
            <person name="dos Santos V.L."/>
            <person name="Silva U.C."/>
            <person name="Setubal J.C."/>
            <person name="Moreira L.M."/>
        </authorList>
    </citation>
    <scope>NUCLEOTIDE SEQUENCE [LARGE SCALE GENOMIC DNA]</scope>
    <source>
        <strain evidence="1 2">FG3</strain>
    </source>
</reference>
<evidence type="ECO:0000313" key="1">
    <source>
        <dbReference type="EMBL" id="QDL32448.1"/>
    </source>
</evidence>
<name>A0A515CWA4_SERLI</name>
<dbReference type="EMBL" id="CP033893">
    <property type="protein sequence ID" value="QDL32448.1"/>
    <property type="molecule type" value="Genomic_DNA"/>
</dbReference>
<dbReference type="Proteomes" id="UP000317572">
    <property type="component" value="Chromosome"/>
</dbReference>